<dbReference type="EMBL" id="DVFV01000098">
    <property type="protein sequence ID" value="HIQ91083.1"/>
    <property type="molecule type" value="Genomic_DNA"/>
</dbReference>
<gene>
    <name evidence="1" type="ORF">IAB27_05630</name>
</gene>
<reference evidence="1" key="1">
    <citation type="submission" date="2020-10" db="EMBL/GenBank/DDBJ databases">
        <authorList>
            <person name="Gilroy R."/>
        </authorList>
    </citation>
    <scope>NUCLEOTIDE SEQUENCE</scope>
    <source>
        <strain evidence="1">CHK147-3167</strain>
    </source>
</reference>
<proteinExistence type="predicted"/>
<dbReference type="AlphaFoldDB" id="A0A9D1CYJ8"/>
<sequence length="534" mass="63169">MNELRIIKKKYGEVMMHLCRKIFPTILETDGLLLKLLEEHFAYNRNLGEDIINNDRVLEFKEYVYSLVSYKDNQVESDFDPEVLLEMAGYNLYECKTEEDIQSFRKYYAEGEEICTFNGGRLNKARVFFAVKKNVSDIKREDFPCAYRDDKYGTSVISIQFTKDGTNSLKITNRYNHHVINPDATFGNDLDNIIPGLTYAFAHKYGLVQTFEDTSFKMDGYILANDGKYYKYNYEINNIYYCPDNVIIDNFEVKKFNSDSFLIIDYFVLDLEKKKMYLYDKSIFDDFEEKVKGISDIEVYKHEDSKNVLIRLDSGEYMALLLDKFNNLKGLESNIDSVLGNDFLGYDETIESLILPNIEAVGDEFLYYNTNLKYYDFRNLRFAGKKFLYNNLEIKDVFLPSLENADDEFMYFNKYIEKAYMPKLKETGKYFMFSAEQIERFDFGLLENVSDYFLYNFNFVKKVYFPNLIKMGNYFMYCDDNVEVLDAPNLREVGNFCFYKNLVLQKIISDNIESIGYGCNKEFERIDRRKVLRK</sequence>
<dbReference type="InterPro" id="IPR032675">
    <property type="entry name" value="LRR_dom_sf"/>
</dbReference>
<comment type="caution">
    <text evidence="1">The sequence shown here is derived from an EMBL/GenBank/DDBJ whole genome shotgun (WGS) entry which is preliminary data.</text>
</comment>
<evidence type="ECO:0000313" key="1">
    <source>
        <dbReference type="EMBL" id="HIQ91083.1"/>
    </source>
</evidence>
<organism evidence="1 2">
    <name type="scientific">Candidatus Coprosoma intestinipullorum</name>
    <dbReference type="NCBI Taxonomy" id="2840752"/>
    <lineage>
        <taxon>Bacteria</taxon>
        <taxon>Bacillati</taxon>
        <taxon>Bacillota</taxon>
        <taxon>Bacillota incertae sedis</taxon>
        <taxon>Candidatus Coprosoma</taxon>
    </lineage>
</organism>
<dbReference type="InterPro" id="IPR026906">
    <property type="entry name" value="LRR_5"/>
</dbReference>
<dbReference type="Proteomes" id="UP000886786">
    <property type="component" value="Unassembled WGS sequence"/>
</dbReference>
<accession>A0A9D1CYJ8</accession>
<dbReference type="Gene3D" id="3.80.10.10">
    <property type="entry name" value="Ribonuclease Inhibitor"/>
    <property type="match status" value="1"/>
</dbReference>
<evidence type="ECO:0000313" key="2">
    <source>
        <dbReference type="Proteomes" id="UP000886786"/>
    </source>
</evidence>
<name>A0A9D1CYJ8_9FIRM</name>
<reference evidence="1" key="2">
    <citation type="journal article" date="2021" name="PeerJ">
        <title>Extensive microbial diversity within the chicken gut microbiome revealed by metagenomics and culture.</title>
        <authorList>
            <person name="Gilroy R."/>
            <person name="Ravi A."/>
            <person name="Getino M."/>
            <person name="Pursley I."/>
            <person name="Horton D.L."/>
            <person name="Alikhan N.F."/>
            <person name="Baker D."/>
            <person name="Gharbi K."/>
            <person name="Hall N."/>
            <person name="Watson M."/>
            <person name="Adriaenssens E.M."/>
            <person name="Foster-Nyarko E."/>
            <person name="Jarju S."/>
            <person name="Secka A."/>
            <person name="Antonio M."/>
            <person name="Oren A."/>
            <person name="Chaudhuri R.R."/>
            <person name="La Ragione R."/>
            <person name="Hildebrand F."/>
            <person name="Pallen M.J."/>
        </authorList>
    </citation>
    <scope>NUCLEOTIDE SEQUENCE</scope>
    <source>
        <strain evidence="1">CHK147-3167</strain>
    </source>
</reference>
<protein>
    <submittedName>
        <fullName evidence="1">Uncharacterized protein</fullName>
    </submittedName>
</protein>
<dbReference type="Pfam" id="PF13306">
    <property type="entry name" value="LRR_5"/>
    <property type="match status" value="1"/>
</dbReference>